<sequence length="126" mass="14563">MCSNTENIYYYSRYNPRWSSVVVGGGWLWPEVDEMEDQEDKENKVVEDDEDSSTSVGTLRLSTGLGLPLRRLCYSEGECSQHLVEIGNSVMFYDKFSTLPLDYLTEQFTDVTSEPMRATVFIFFIR</sequence>
<evidence type="ECO:0000256" key="1">
    <source>
        <dbReference type="SAM" id="MobiDB-lite"/>
    </source>
</evidence>
<evidence type="ECO:0000313" key="2">
    <source>
        <dbReference type="Proteomes" id="UP000829291"/>
    </source>
</evidence>
<organism evidence="2 4">
    <name type="scientific">Neodiprion lecontei</name>
    <name type="common">Redheaded pine sawfly</name>
    <dbReference type="NCBI Taxonomy" id="441921"/>
    <lineage>
        <taxon>Eukaryota</taxon>
        <taxon>Metazoa</taxon>
        <taxon>Ecdysozoa</taxon>
        <taxon>Arthropoda</taxon>
        <taxon>Hexapoda</taxon>
        <taxon>Insecta</taxon>
        <taxon>Pterygota</taxon>
        <taxon>Neoptera</taxon>
        <taxon>Endopterygota</taxon>
        <taxon>Hymenoptera</taxon>
        <taxon>Tenthredinoidea</taxon>
        <taxon>Diprionidae</taxon>
        <taxon>Diprioninae</taxon>
        <taxon>Neodiprion</taxon>
    </lineage>
</organism>
<protein>
    <submittedName>
        <fullName evidence="3">Uncharacterized protein LOC124293732</fullName>
    </submittedName>
    <submittedName>
        <fullName evidence="4">Uncharacterized protein LOC124293733</fullName>
    </submittedName>
</protein>
<evidence type="ECO:0000313" key="3">
    <source>
        <dbReference type="RefSeq" id="XP_046591846.1"/>
    </source>
</evidence>
<reference evidence="3 4" key="1">
    <citation type="submission" date="2025-05" db="UniProtKB">
        <authorList>
            <consortium name="RefSeq"/>
        </authorList>
    </citation>
    <scope>IDENTIFICATION</scope>
    <source>
        <tissue evidence="3 4">Thorax and Abdomen</tissue>
    </source>
</reference>
<dbReference type="Proteomes" id="UP000829291">
    <property type="component" value="Chromosome 3"/>
</dbReference>
<feature type="region of interest" description="Disordered" evidence="1">
    <location>
        <begin position="38"/>
        <end position="59"/>
    </location>
</feature>
<gene>
    <name evidence="4" type="primary">LOC124293733</name>
    <name evidence="3" type="synonym">LOC124293732</name>
</gene>
<dbReference type="RefSeq" id="XP_046591847.1">
    <property type="nucleotide sequence ID" value="XM_046735891.1"/>
</dbReference>
<accession>A0ABM3FV22</accession>
<dbReference type="RefSeq" id="XP_046591846.1">
    <property type="nucleotide sequence ID" value="XM_046735890.1"/>
</dbReference>
<dbReference type="GeneID" id="124293733"/>
<keyword evidence="2" id="KW-1185">Reference proteome</keyword>
<evidence type="ECO:0000313" key="4">
    <source>
        <dbReference type="RefSeq" id="XP_046591847.1"/>
    </source>
</evidence>
<proteinExistence type="predicted"/>
<name>A0ABM3FV22_NEOLC</name>